<dbReference type="InterPro" id="IPR042099">
    <property type="entry name" value="ANL_N_sf"/>
</dbReference>
<evidence type="ECO:0000313" key="1">
    <source>
        <dbReference type="EMBL" id="NLF54678.1"/>
    </source>
</evidence>
<gene>
    <name evidence="1" type="ORF">GX576_09855</name>
</gene>
<proteinExistence type="predicted"/>
<comment type="caution">
    <text evidence="1">The sequence shown here is derived from an EMBL/GenBank/DDBJ whole genome shotgun (WGS) entry which is preliminary data.</text>
</comment>
<accession>A0A7X7LWS1</accession>
<sequence length="463" mass="51481">MTLYTKLASELLFPLHERLKKHDTRAVLRELERSQWYDPEKLEALQLSRLRKLLSAVSAQVPYYRERFRDESLHPADFDTLAALTLLPPTDKALIRDHLSAWQAEGAQGLARHSTSGSSGEPLHFLLGKHRISFDIAAKWRATRWWNVDIGDREMVLWGSPLEAAAQDRVRALRDRLLRSRLVPARDLNPGRIDAILDEMRAFRPAMLFGYPSALSRVAFRARERRLRMDDLGIRVAFCTSEVLRPEWRQVIGEVLGCGVANEYGARDAGFIARECPHGGLHITAEEVIVEVVDEDGQPQPAGVEGDILVTNLAGPEFPFIRYRTGDRGVLSARRCACGRGLPLIERLSGRANDGLVALDGSWVHGSAINHALRELPGLEAYRIVQEARDRVRILLAAGAPLPTAALDTLAHHVRTLLGASLQVEILQVAEIPPEANGKFRHIVCMLDRPGAAAPSTPNEETA</sequence>
<keyword evidence="1" id="KW-0436">Ligase</keyword>
<evidence type="ECO:0000313" key="2">
    <source>
        <dbReference type="Proteomes" id="UP000536534"/>
    </source>
</evidence>
<dbReference type="PANTHER" id="PTHR36932">
    <property type="entry name" value="CAPSULAR POLYSACCHARIDE BIOSYNTHESIS PROTEIN"/>
    <property type="match status" value="1"/>
</dbReference>
<dbReference type="Proteomes" id="UP000536534">
    <property type="component" value="Unassembled WGS sequence"/>
</dbReference>
<dbReference type="EMBL" id="JAAYYV010000252">
    <property type="protein sequence ID" value="NLF54678.1"/>
    <property type="molecule type" value="Genomic_DNA"/>
</dbReference>
<dbReference type="Gene3D" id="3.40.50.12780">
    <property type="entry name" value="N-terminal domain of ligase-like"/>
    <property type="match status" value="1"/>
</dbReference>
<dbReference type="InterPro" id="IPR053158">
    <property type="entry name" value="CapK_Type1_Caps_Biosynth"/>
</dbReference>
<dbReference type="PANTHER" id="PTHR36932:SF1">
    <property type="entry name" value="CAPSULAR POLYSACCHARIDE BIOSYNTHESIS PROTEIN"/>
    <property type="match status" value="1"/>
</dbReference>
<name>A0A7X7LWS1_9RHOO</name>
<dbReference type="SUPFAM" id="SSF56801">
    <property type="entry name" value="Acetyl-CoA synthetase-like"/>
    <property type="match status" value="1"/>
</dbReference>
<dbReference type="GO" id="GO:0016874">
    <property type="term" value="F:ligase activity"/>
    <property type="evidence" value="ECO:0007669"/>
    <property type="project" value="UniProtKB-KW"/>
</dbReference>
<protein>
    <submittedName>
        <fullName evidence="1">Phenylacetate--CoA ligase family protein</fullName>
    </submittedName>
</protein>
<dbReference type="AlphaFoldDB" id="A0A7X7LWS1"/>
<reference evidence="1 2" key="1">
    <citation type="journal article" date="2020" name="Biotechnol. Biofuels">
        <title>New insights from the biogas microbiome by comprehensive genome-resolved metagenomics of nearly 1600 species originating from multiple anaerobic digesters.</title>
        <authorList>
            <person name="Campanaro S."/>
            <person name="Treu L."/>
            <person name="Rodriguez-R L.M."/>
            <person name="Kovalovszki A."/>
            <person name="Ziels R.M."/>
            <person name="Maus I."/>
            <person name="Zhu X."/>
            <person name="Kougias P.G."/>
            <person name="Basile A."/>
            <person name="Luo G."/>
            <person name="Schluter A."/>
            <person name="Konstantinidis K.T."/>
            <person name="Angelidaki I."/>
        </authorList>
    </citation>
    <scope>NUCLEOTIDE SEQUENCE [LARGE SCALE GENOMIC DNA]</scope>
    <source>
        <strain evidence="1">AS06rmzACSIP_256</strain>
    </source>
</reference>
<organism evidence="1 2">
    <name type="scientific">Thauera phenolivorans</name>
    <dbReference type="NCBI Taxonomy" id="1792543"/>
    <lineage>
        <taxon>Bacteria</taxon>
        <taxon>Pseudomonadati</taxon>
        <taxon>Pseudomonadota</taxon>
        <taxon>Betaproteobacteria</taxon>
        <taxon>Rhodocyclales</taxon>
        <taxon>Zoogloeaceae</taxon>
        <taxon>Thauera</taxon>
    </lineage>
</organism>